<dbReference type="InterPro" id="IPR050276">
    <property type="entry name" value="MshD_Acetyltransferase"/>
</dbReference>
<dbReference type="PANTHER" id="PTHR43617">
    <property type="entry name" value="L-AMINO ACID N-ACETYLTRANSFERASE"/>
    <property type="match status" value="1"/>
</dbReference>
<name>A0A0B4XSD5_9GAMM</name>
<proteinExistence type="predicted"/>
<protein>
    <submittedName>
        <fullName evidence="2">Acetyltransferase</fullName>
    </submittedName>
</protein>
<accession>A0A0B4XSD5</accession>
<dbReference type="HOGENOM" id="CLU_081840_2_0_6"/>
<dbReference type="InterPro" id="IPR000182">
    <property type="entry name" value="GNAT_dom"/>
</dbReference>
<dbReference type="CDD" id="cd04301">
    <property type="entry name" value="NAT_SF"/>
    <property type="match status" value="1"/>
</dbReference>
<dbReference type="OrthoDB" id="9797178at2"/>
<organism evidence="2 3">
    <name type="scientific">Isoalcanivorax pacificus W11-5</name>
    <dbReference type="NCBI Taxonomy" id="391936"/>
    <lineage>
        <taxon>Bacteria</taxon>
        <taxon>Pseudomonadati</taxon>
        <taxon>Pseudomonadota</taxon>
        <taxon>Gammaproteobacteria</taxon>
        <taxon>Oceanospirillales</taxon>
        <taxon>Alcanivoracaceae</taxon>
        <taxon>Isoalcanivorax</taxon>
    </lineage>
</organism>
<dbReference type="Gene3D" id="3.40.630.30">
    <property type="match status" value="1"/>
</dbReference>
<sequence>MDITVRAEQPEDIDTITRLTQAAFLHAEHSSHTEQFIVNALRDAGQLTFSLVALEDEQVVGHVALSPVTISSGVTGWYGLGPISVWPAHQGRGIGSALMHAALAALRQHGAAGCVLLGDPGYYARFGFRPQPGLTLPGVPPEYFQAFGFTDDLPEGEVSYHRAFEATA</sequence>
<evidence type="ECO:0000313" key="3">
    <source>
        <dbReference type="Proteomes" id="UP000006764"/>
    </source>
</evidence>
<evidence type="ECO:0000313" key="2">
    <source>
        <dbReference type="EMBL" id="AJD49192.1"/>
    </source>
</evidence>
<reference evidence="2 3" key="1">
    <citation type="journal article" date="2012" name="J. Bacteriol.">
        <title>Genome sequence of an alkane-degrading bacterium, Alcanivorax pacificus type strain W11-5, isolated from deep sea sediment.</title>
        <authorList>
            <person name="Lai Q."/>
            <person name="Shao Z."/>
        </authorList>
    </citation>
    <scope>NUCLEOTIDE SEQUENCE [LARGE SCALE GENOMIC DNA]</scope>
    <source>
        <strain evidence="2 3">W11-5</strain>
    </source>
</reference>
<dbReference type="AlphaFoldDB" id="A0A0B4XSD5"/>
<feature type="domain" description="N-acetyltransferase" evidence="1">
    <location>
        <begin position="3"/>
        <end position="154"/>
    </location>
</feature>
<dbReference type="RefSeq" id="WP_008734055.1">
    <property type="nucleotide sequence ID" value="NZ_CP004387.1"/>
</dbReference>
<dbReference type="EMBL" id="CP004387">
    <property type="protein sequence ID" value="AJD49192.1"/>
    <property type="molecule type" value="Genomic_DNA"/>
</dbReference>
<dbReference type="GO" id="GO:0016747">
    <property type="term" value="F:acyltransferase activity, transferring groups other than amino-acyl groups"/>
    <property type="evidence" value="ECO:0007669"/>
    <property type="project" value="InterPro"/>
</dbReference>
<dbReference type="SUPFAM" id="SSF55729">
    <property type="entry name" value="Acyl-CoA N-acyltransferases (Nat)"/>
    <property type="match status" value="1"/>
</dbReference>
<dbReference type="KEGG" id="apac:S7S_13900"/>
<gene>
    <name evidence="2" type="ORF">S7S_13900</name>
</gene>
<dbReference type="PROSITE" id="PS51186">
    <property type="entry name" value="GNAT"/>
    <property type="match status" value="1"/>
</dbReference>
<keyword evidence="2" id="KW-0808">Transferase</keyword>
<dbReference type="PANTHER" id="PTHR43617:SF2">
    <property type="entry name" value="UPF0039 PROTEIN SLL0451"/>
    <property type="match status" value="1"/>
</dbReference>
<dbReference type="Proteomes" id="UP000006764">
    <property type="component" value="Chromosome"/>
</dbReference>
<keyword evidence="3" id="KW-1185">Reference proteome</keyword>
<evidence type="ECO:0000259" key="1">
    <source>
        <dbReference type="PROSITE" id="PS51186"/>
    </source>
</evidence>
<dbReference type="InterPro" id="IPR016181">
    <property type="entry name" value="Acyl_CoA_acyltransferase"/>
</dbReference>
<dbReference type="Pfam" id="PF13527">
    <property type="entry name" value="Acetyltransf_9"/>
    <property type="match status" value="1"/>
</dbReference>